<gene>
    <name evidence="5" type="ORF">NK125_12080</name>
</gene>
<dbReference type="InterPro" id="IPR037171">
    <property type="entry name" value="NagB/RpiA_transferase-like"/>
</dbReference>
<comment type="caution">
    <text evidence="5">The sequence shown here is derived from an EMBL/GenBank/DDBJ whole genome shotgun (WGS) entry which is preliminary data.</text>
</comment>
<organism evidence="5 6">
    <name type="scientific">Aequitasia blattaphilus</name>
    <dbReference type="NCBI Taxonomy" id="2949332"/>
    <lineage>
        <taxon>Bacteria</taxon>
        <taxon>Bacillati</taxon>
        <taxon>Bacillota</taxon>
        <taxon>Clostridia</taxon>
        <taxon>Lachnospirales</taxon>
        <taxon>Lachnospiraceae</taxon>
        <taxon>Aequitasia</taxon>
    </lineage>
</organism>
<dbReference type="Pfam" id="PF08220">
    <property type="entry name" value="HTH_DeoR"/>
    <property type="match status" value="1"/>
</dbReference>
<dbReference type="RefSeq" id="WP_262066935.1">
    <property type="nucleotide sequence ID" value="NZ_JAMXOD010000019.1"/>
</dbReference>
<keyword evidence="1" id="KW-0805">Transcription regulation</keyword>
<evidence type="ECO:0000313" key="5">
    <source>
        <dbReference type="EMBL" id="MCP1103151.1"/>
    </source>
</evidence>
<dbReference type="EMBL" id="JAMZFW010000019">
    <property type="protein sequence ID" value="MCP1103151.1"/>
    <property type="molecule type" value="Genomic_DNA"/>
</dbReference>
<dbReference type="Gene3D" id="3.40.50.1360">
    <property type="match status" value="1"/>
</dbReference>
<keyword evidence="2 5" id="KW-0238">DNA-binding</keyword>
<dbReference type="InterPro" id="IPR018356">
    <property type="entry name" value="Tscrpt_reg_HTH_DeoR_CS"/>
</dbReference>
<dbReference type="SMART" id="SM00420">
    <property type="entry name" value="HTH_DEOR"/>
    <property type="match status" value="1"/>
</dbReference>
<dbReference type="PANTHER" id="PTHR30363">
    <property type="entry name" value="HTH-TYPE TRANSCRIPTIONAL REGULATOR SRLR-RELATED"/>
    <property type="match status" value="1"/>
</dbReference>
<dbReference type="Proteomes" id="UP001523566">
    <property type="component" value="Unassembled WGS sequence"/>
</dbReference>
<evidence type="ECO:0000256" key="2">
    <source>
        <dbReference type="ARBA" id="ARBA00023125"/>
    </source>
</evidence>
<dbReference type="InterPro" id="IPR036390">
    <property type="entry name" value="WH_DNA-bd_sf"/>
</dbReference>
<dbReference type="PRINTS" id="PR00037">
    <property type="entry name" value="HTHLACR"/>
</dbReference>
<evidence type="ECO:0000259" key="4">
    <source>
        <dbReference type="PROSITE" id="PS51000"/>
    </source>
</evidence>
<name>A0ABT1EBU8_9FIRM</name>
<dbReference type="SUPFAM" id="SSF46785">
    <property type="entry name" value="Winged helix' DNA-binding domain"/>
    <property type="match status" value="1"/>
</dbReference>
<dbReference type="InterPro" id="IPR001034">
    <property type="entry name" value="DeoR_HTH"/>
</dbReference>
<keyword evidence="3" id="KW-0804">Transcription</keyword>
<dbReference type="Pfam" id="PF00455">
    <property type="entry name" value="DeoRC"/>
    <property type="match status" value="1"/>
</dbReference>
<keyword evidence="6" id="KW-1185">Reference proteome</keyword>
<evidence type="ECO:0000256" key="1">
    <source>
        <dbReference type="ARBA" id="ARBA00023015"/>
    </source>
</evidence>
<dbReference type="PROSITE" id="PS00894">
    <property type="entry name" value="HTH_DEOR_1"/>
    <property type="match status" value="1"/>
</dbReference>
<dbReference type="GO" id="GO:0003677">
    <property type="term" value="F:DNA binding"/>
    <property type="evidence" value="ECO:0007669"/>
    <property type="project" value="UniProtKB-KW"/>
</dbReference>
<dbReference type="PROSITE" id="PS51000">
    <property type="entry name" value="HTH_DEOR_2"/>
    <property type="match status" value="1"/>
</dbReference>
<dbReference type="InterPro" id="IPR036388">
    <property type="entry name" value="WH-like_DNA-bd_sf"/>
</dbReference>
<dbReference type="InterPro" id="IPR014036">
    <property type="entry name" value="DeoR-like_C"/>
</dbReference>
<feature type="domain" description="HTH deoR-type" evidence="4">
    <location>
        <begin position="2"/>
        <end position="57"/>
    </location>
</feature>
<accession>A0ABT1EBU8</accession>
<evidence type="ECO:0000313" key="6">
    <source>
        <dbReference type="Proteomes" id="UP001523566"/>
    </source>
</evidence>
<proteinExistence type="predicted"/>
<dbReference type="InterPro" id="IPR050313">
    <property type="entry name" value="Carb_Metab_HTH_regulators"/>
</dbReference>
<dbReference type="Gene3D" id="1.10.10.10">
    <property type="entry name" value="Winged helix-like DNA-binding domain superfamily/Winged helix DNA-binding domain"/>
    <property type="match status" value="1"/>
</dbReference>
<dbReference type="SUPFAM" id="SSF100950">
    <property type="entry name" value="NagB/RpiA/CoA transferase-like"/>
    <property type="match status" value="1"/>
</dbReference>
<reference evidence="5 6" key="1">
    <citation type="journal article" date="2022" name="Genome Biol. Evol.">
        <title>Host diet, physiology and behaviors set the stage for Lachnospiraceae cladogenesis.</title>
        <authorList>
            <person name="Vera-Ponce De Leon A."/>
            <person name="Schneider M."/>
            <person name="Jahnes B.C."/>
            <person name="Sadowski V."/>
            <person name="Camuy-Velez L.A."/>
            <person name="Duan J."/>
            <person name="Sabree Z.L."/>
        </authorList>
    </citation>
    <scope>NUCLEOTIDE SEQUENCE [LARGE SCALE GENOMIC DNA]</scope>
    <source>
        <strain evidence="5 6">PAL113</strain>
    </source>
</reference>
<evidence type="ECO:0000256" key="3">
    <source>
        <dbReference type="ARBA" id="ARBA00023163"/>
    </source>
</evidence>
<dbReference type="PANTHER" id="PTHR30363:SF60">
    <property type="entry name" value="HTH-TYPE TRANSCRIPTIONAL REGULATOR IOLR"/>
    <property type="match status" value="1"/>
</dbReference>
<protein>
    <submittedName>
        <fullName evidence="5">DeoR/GlpR family DNA-binding transcription regulator</fullName>
    </submittedName>
</protein>
<dbReference type="SMART" id="SM01134">
    <property type="entry name" value="DeoRC"/>
    <property type="match status" value="1"/>
</dbReference>
<sequence>MRAERIDLIEDYIINKKNVSLEELCDQFNVSLNTIRRDVNTLTKRGSVKKVYGGVTATSSSSNFMTLTPFSKRSELFQKEKNNICKLAASFVNDNDIIYIDTGTTSQNLIDYIGDRHCIVVTNSLQVAIKGVQYPNLEIFSLPGKLKRDTLSYVGNDAGHYLQKYNISKAFMCSTGVSIKNGLTNATTEEYLVKQAVMENTEEHFLLADHSKFGKFTLMTFANLDDIQHIITDDVPTEEYLTYFKEHNITLDTTN</sequence>